<dbReference type="AlphaFoldDB" id="A0A0N1KSF4"/>
<accession>A0A0N1KSF4</accession>
<sequence length="146" mass="16603">MTVLEDNFSRMKKFLIFVMMFWAASTSAQITSPPSEPLPKPQDTLVNFKNPEFPGGHRAFVQKILKNFRTSVPARQNIKTAKVIATFIVEPDGSMSQFAIESSENELVKNEFLRALKMVTTQWIPAEKDGVKVKARMRQPLVFVLE</sequence>
<feature type="chain" id="PRO_5005876054" description="TonB C-terminal domain-containing protein" evidence="1">
    <location>
        <begin position="31"/>
        <end position="146"/>
    </location>
</feature>
<gene>
    <name evidence="2" type="ORF">AOB46_14675</name>
</gene>
<dbReference type="Gene3D" id="3.30.1150.10">
    <property type="match status" value="1"/>
</dbReference>
<evidence type="ECO:0000256" key="1">
    <source>
        <dbReference type="SAM" id="SignalP"/>
    </source>
</evidence>
<feature type="signal peptide" evidence="1">
    <location>
        <begin position="1"/>
        <end position="30"/>
    </location>
</feature>
<proteinExistence type="predicted"/>
<name>A0A0N1KSF4_CHRID</name>
<dbReference type="SUPFAM" id="SSF74653">
    <property type="entry name" value="TolA/TonB C-terminal domain"/>
    <property type="match status" value="1"/>
</dbReference>
<evidence type="ECO:0008006" key="4">
    <source>
        <dbReference type="Google" id="ProtNLM"/>
    </source>
</evidence>
<dbReference type="EMBL" id="LJOD01000009">
    <property type="protein sequence ID" value="KPE50615.1"/>
    <property type="molecule type" value="Genomic_DNA"/>
</dbReference>
<comment type="caution">
    <text evidence="2">The sequence shown here is derived from an EMBL/GenBank/DDBJ whole genome shotgun (WGS) entry which is preliminary data.</text>
</comment>
<protein>
    <recommendedName>
        <fullName evidence="4">TonB C-terminal domain-containing protein</fullName>
    </recommendedName>
</protein>
<reference evidence="3" key="2">
    <citation type="submission" date="2015-09" db="EMBL/GenBank/DDBJ databases">
        <title>Draft genome sequence of a multidrug-resistant Chryseobacterium indologenes isolate from Malaysia.</title>
        <authorList>
            <person name="Yu C.Y."/>
            <person name="Ang G.Y."/>
            <person name="Chan K.-G."/>
        </authorList>
    </citation>
    <scope>NUCLEOTIDE SEQUENCE [LARGE SCALE GENOMIC DNA]</scope>
    <source>
        <strain evidence="3">CI_885</strain>
    </source>
</reference>
<keyword evidence="1" id="KW-0732">Signal</keyword>
<evidence type="ECO:0000313" key="2">
    <source>
        <dbReference type="EMBL" id="KPE50615.1"/>
    </source>
</evidence>
<organism evidence="2 3">
    <name type="scientific">Chryseobacterium indologenes</name>
    <name type="common">Flavobacterium indologenes</name>
    <dbReference type="NCBI Taxonomy" id="253"/>
    <lineage>
        <taxon>Bacteria</taxon>
        <taxon>Pseudomonadati</taxon>
        <taxon>Bacteroidota</taxon>
        <taxon>Flavobacteriia</taxon>
        <taxon>Flavobacteriales</taxon>
        <taxon>Weeksellaceae</taxon>
        <taxon>Chryseobacterium group</taxon>
        <taxon>Chryseobacterium</taxon>
    </lineage>
</organism>
<dbReference type="Proteomes" id="UP000037953">
    <property type="component" value="Unassembled WGS sequence"/>
</dbReference>
<reference evidence="2 3" key="1">
    <citation type="journal article" date="2015" name="Genom Data">
        <title>Draft genome sequence of a multidrug-resistant Chryseobacterium indologenes isolate from Malaysia.</title>
        <authorList>
            <person name="Yu C.Y."/>
            <person name="Ang G.Y."/>
            <person name="Cheng H.J."/>
            <person name="Cheong Y.M."/>
            <person name="Yin W.F."/>
            <person name="Chan K.G."/>
        </authorList>
    </citation>
    <scope>NUCLEOTIDE SEQUENCE [LARGE SCALE GENOMIC DNA]</scope>
    <source>
        <strain evidence="2 3">CI_885</strain>
    </source>
</reference>
<evidence type="ECO:0000313" key="3">
    <source>
        <dbReference type="Proteomes" id="UP000037953"/>
    </source>
</evidence>
<dbReference type="PATRIC" id="fig|253.9.peg.4817"/>